<feature type="coiled-coil region" evidence="3">
    <location>
        <begin position="299"/>
        <end position="365"/>
    </location>
</feature>
<dbReference type="PANTHER" id="PTHR23113">
    <property type="entry name" value="GUANINE NUCLEOTIDE EXCHANGE FACTOR"/>
    <property type="match status" value="1"/>
</dbReference>
<comment type="caution">
    <text evidence="5">The sequence shown here is derived from an EMBL/GenBank/DDBJ whole genome shotgun (WGS) entry which is preliminary data.</text>
</comment>
<gene>
    <name evidence="5" type="ORF">TRFO_34383</name>
</gene>
<sequence length="808" mass="93908">MELTTIDFDSKTPDEIREMTEALRAEANKLKEQQDNNERLIREGRENVRKLIPNVTEFQEIANRRAEQLERRRRYERKILSIYNRFPSILNADQPQIISTDIQILNRQLELIEKREQAAKAQIAELTKKQERLEQVIVDLRRQNRLQTDLMVQRDQDKAQLTHTLKQELEASKTLYVSDGRSIERKTTVAENVTADLNNQLNSLKTQFETLSKQRVSVMQNAPTQNAMISQKIVQKQQDLLKSIDTFINWWSGRRMLRHYTDRQEFLTGVETKTQERNDQSYKSIEFIKRGNSSRVEELKSLQNMNTQLANSIKEKQAKRTELDERKQDLLKSFKPLPKDVDAQLKSLREQKIALNNRAKSLDIELQVLGVNGPNRAEARYEDARRHYRSQIQTAARLKKSIANLKQLASDHNNGPKNQFVTPLTTIQDSRLLLSEDAPYVVQAASLELLEKLVFNPANDDRDFYTGLLVFVHTEKLDMQSFVQALISFHNNSEYVQYREERLKDLVEIWRKWFPNDFQDAQTRSILSPLINLVGITGMYDVQPPLKVNVVFNTNVPFNAKETKIPFCASPLIIAEHFTYQELIILRNIQASEFVGCGWTSTDKWTKAPHIMKMTEHFNFISQWIVFSLISTEGVEERIALLERWIQIMDAAAEIVNFQLVFEIYAALCNPAITHLQSTWQGLASETMDVYRRYANLASPSARFANYRNELEKFPPETIVPYIGPFLTSLVYISDGNPSKKALPNVSEPVINFQKFRSYANVLNDIMVPWGKDMVFYLNEDLLKRIQNIPPVELSESELFQRSQKLKT</sequence>
<keyword evidence="3" id="KW-0175">Coiled coil</keyword>
<dbReference type="SMART" id="SM00147">
    <property type="entry name" value="RasGEF"/>
    <property type="match status" value="1"/>
</dbReference>
<evidence type="ECO:0000259" key="4">
    <source>
        <dbReference type="PROSITE" id="PS50009"/>
    </source>
</evidence>
<dbReference type="EMBL" id="MLAK01001017">
    <property type="protein sequence ID" value="OHS99203.1"/>
    <property type="molecule type" value="Genomic_DNA"/>
</dbReference>
<keyword evidence="6" id="KW-1185">Reference proteome</keyword>
<dbReference type="GO" id="GO:0005085">
    <property type="term" value="F:guanyl-nucleotide exchange factor activity"/>
    <property type="evidence" value="ECO:0007669"/>
    <property type="project" value="UniProtKB-KW"/>
</dbReference>
<dbReference type="InterPro" id="IPR001895">
    <property type="entry name" value="RASGEF_cat_dom"/>
</dbReference>
<dbReference type="AlphaFoldDB" id="A0A1J4JNV7"/>
<feature type="coiled-coil region" evidence="3">
    <location>
        <begin position="16"/>
        <end position="78"/>
    </location>
</feature>
<dbReference type="Proteomes" id="UP000179807">
    <property type="component" value="Unassembled WGS sequence"/>
</dbReference>
<accession>A0A1J4JNV7</accession>
<dbReference type="GeneID" id="94844331"/>
<evidence type="ECO:0000256" key="3">
    <source>
        <dbReference type="SAM" id="Coils"/>
    </source>
</evidence>
<protein>
    <submittedName>
        <fullName evidence="5">RasGEF domain containing protein</fullName>
    </submittedName>
</protein>
<dbReference type="InterPro" id="IPR008937">
    <property type="entry name" value="Ras-like_GEF"/>
</dbReference>
<feature type="coiled-coil region" evidence="3">
    <location>
        <begin position="102"/>
        <end position="143"/>
    </location>
</feature>
<evidence type="ECO:0000313" key="5">
    <source>
        <dbReference type="EMBL" id="OHS99203.1"/>
    </source>
</evidence>
<dbReference type="InterPro" id="IPR023578">
    <property type="entry name" value="Ras_GEF_dom_sf"/>
</dbReference>
<name>A0A1J4JNV7_9EUKA</name>
<dbReference type="Pfam" id="PF00617">
    <property type="entry name" value="RasGEF"/>
    <property type="match status" value="1"/>
</dbReference>
<evidence type="ECO:0000256" key="1">
    <source>
        <dbReference type="ARBA" id="ARBA00022658"/>
    </source>
</evidence>
<feature type="domain" description="Ras-GEF" evidence="4">
    <location>
        <begin position="570"/>
        <end position="803"/>
    </location>
</feature>
<reference evidence="5" key="1">
    <citation type="submission" date="2016-10" db="EMBL/GenBank/DDBJ databases">
        <authorList>
            <person name="Benchimol M."/>
            <person name="Almeida L.G."/>
            <person name="Vasconcelos A.T."/>
            <person name="Perreira-Neves A."/>
            <person name="Rosa I.A."/>
            <person name="Tasca T."/>
            <person name="Bogo M.R."/>
            <person name="de Souza W."/>
        </authorList>
    </citation>
    <scope>NUCLEOTIDE SEQUENCE [LARGE SCALE GENOMIC DNA]</scope>
    <source>
        <strain evidence="5">K</strain>
    </source>
</reference>
<dbReference type="InterPro" id="IPR036964">
    <property type="entry name" value="RASGEF_cat_dom_sf"/>
</dbReference>
<dbReference type="Gene3D" id="1.10.840.10">
    <property type="entry name" value="Ras guanine-nucleotide exchange factors catalytic domain"/>
    <property type="match status" value="1"/>
</dbReference>
<dbReference type="SUPFAM" id="SSF48366">
    <property type="entry name" value="Ras GEF"/>
    <property type="match status" value="1"/>
</dbReference>
<evidence type="ECO:0000313" key="6">
    <source>
        <dbReference type="Proteomes" id="UP000179807"/>
    </source>
</evidence>
<dbReference type="OrthoDB" id="10254377at2759"/>
<dbReference type="PROSITE" id="PS50009">
    <property type="entry name" value="RASGEF_CAT"/>
    <property type="match status" value="1"/>
</dbReference>
<keyword evidence="1 2" id="KW-0344">Guanine-nucleotide releasing factor</keyword>
<dbReference type="GO" id="GO:0007264">
    <property type="term" value="P:small GTPase-mediated signal transduction"/>
    <property type="evidence" value="ECO:0007669"/>
    <property type="project" value="InterPro"/>
</dbReference>
<dbReference type="RefSeq" id="XP_068352340.1">
    <property type="nucleotide sequence ID" value="XM_068509627.1"/>
</dbReference>
<organism evidence="5 6">
    <name type="scientific">Tritrichomonas foetus</name>
    <dbReference type="NCBI Taxonomy" id="1144522"/>
    <lineage>
        <taxon>Eukaryota</taxon>
        <taxon>Metamonada</taxon>
        <taxon>Parabasalia</taxon>
        <taxon>Tritrichomonadida</taxon>
        <taxon>Tritrichomonadidae</taxon>
        <taxon>Tritrichomonas</taxon>
    </lineage>
</organism>
<dbReference type="VEuPathDB" id="TrichDB:TRFO_34383"/>
<evidence type="ECO:0000256" key="2">
    <source>
        <dbReference type="PROSITE-ProRule" id="PRU00168"/>
    </source>
</evidence>
<dbReference type="PANTHER" id="PTHR23113:SF365">
    <property type="entry name" value="RAS-GEF DOMAIN-CONTAINING PROTEIN"/>
    <property type="match status" value="1"/>
</dbReference>
<proteinExistence type="predicted"/>